<dbReference type="EMBL" id="JAADZU010000069">
    <property type="protein sequence ID" value="NDK91459.1"/>
    <property type="molecule type" value="Genomic_DNA"/>
</dbReference>
<organism evidence="1 2">
    <name type="scientific">Gordonia desulfuricans</name>
    <dbReference type="NCBI Taxonomy" id="89051"/>
    <lineage>
        <taxon>Bacteria</taxon>
        <taxon>Bacillati</taxon>
        <taxon>Actinomycetota</taxon>
        <taxon>Actinomycetes</taxon>
        <taxon>Mycobacteriales</taxon>
        <taxon>Gordoniaceae</taxon>
        <taxon>Gordonia</taxon>
    </lineage>
</organism>
<dbReference type="RefSeq" id="WP_059037596.1">
    <property type="nucleotide sequence ID" value="NZ_JAADZU010000069.1"/>
</dbReference>
<comment type="caution">
    <text evidence="1">The sequence shown here is derived from an EMBL/GenBank/DDBJ whole genome shotgun (WGS) entry which is preliminary data.</text>
</comment>
<proteinExistence type="predicted"/>
<gene>
    <name evidence="1" type="ORF">GYA93_18025</name>
</gene>
<keyword evidence="2" id="KW-1185">Reference proteome</keyword>
<accession>A0A7K3LTA1</accession>
<reference evidence="1 2" key="1">
    <citation type="submission" date="2020-01" db="EMBL/GenBank/DDBJ databases">
        <title>Investigation of new actinobacteria for the biodesulphurisation of diesel fuel.</title>
        <authorList>
            <person name="Athi Narayanan S.M."/>
        </authorList>
    </citation>
    <scope>NUCLEOTIDE SEQUENCE [LARGE SCALE GENOMIC DNA]</scope>
    <source>
        <strain evidence="1 2">213E</strain>
    </source>
</reference>
<protein>
    <submittedName>
        <fullName evidence="1">Uncharacterized protein</fullName>
    </submittedName>
</protein>
<dbReference type="Proteomes" id="UP000466307">
    <property type="component" value="Unassembled WGS sequence"/>
</dbReference>
<sequence>MDYTTITLKAAAKAMEDAVLPALSAAGDQQALEQAHLVWDAIRFVADRVDLVAARRRAEAIALIDLVGRLAELDAIDDTTTARLGGIRSAAMARIADPETTAEGYAVVIAGLGDEVTAVLRTADRLAPAQRAGVERTVLAHALRRLELDRSWLLPLGFDPDPAGVPELAGLLAAGTTG</sequence>
<name>A0A7K3LTA1_9ACTN</name>
<evidence type="ECO:0000313" key="2">
    <source>
        <dbReference type="Proteomes" id="UP000466307"/>
    </source>
</evidence>
<evidence type="ECO:0000313" key="1">
    <source>
        <dbReference type="EMBL" id="NDK91459.1"/>
    </source>
</evidence>
<dbReference type="AlphaFoldDB" id="A0A7K3LTA1"/>